<comment type="caution">
    <text evidence="1">The sequence shown here is derived from an EMBL/GenBank/DDBJ whole genome shotgun (WGS) entry which is preliminary data.</text>
</comment>
<dbReference type="Proteomes" id="UP000664032">
    <property type="component" value="Unassembled WGS sequence"/>
</dbReference>
<accession>A0ACB8HDF1</accession>
<gene>
    <name evidence="1" type="ORF">JR316_0000104</name>
</gene>
<keyword evidence="2" id="KW-1185">Reference proteome</keyword>
<sequence length="243" mass="26259">MHPADLPYVELQPIGWNFATSGSNNLHAFNNKIVAVSDTSANEVLPVQHALRDSYCEGGHGLSIGSLGKGGSVADVQNVLIENIVMKNTLYGARFKSWTGGNGLARNITWKNIAFEGVPFPIYVTQNYWDQGVGPKPNTTSTNNTHIEDFLFQNFVGIVKDVPYVEGSCVSDPCWYSVPGATGKEVVIFDLYPDTAVNIVAKDIFATTETGAPVAVMCNSTTISTDVGFKCWDGLFIRTKAGL</sequence>
<protein>
    <submittedName>
        <fullName evidence="1">Exopolygalacturonase C</fullName>
    </submittedName>
</protein>
<reference evidence="1" key="1">
    <citation type="submission" date="2021-10" db="EMBL/GenBank/DDBJ databases">
        <title>Psilocybe cubensis genome.</title>
        <authorList>
            <person name="Mckernan K.J."/>
            <person name="Crawford S."/>
            <person name="Trippe A."/>
            <person name="Kane L.T."/>
            <person name="Mclaughlin S."/>
        </authorList>
    </citation>
    <scope>NUCLEOTIDE SEQUENCE</scope>
    <source>
        <strain evidence="1">MGC-MH-2018</strain>
    </source>
</reference>
<organism evidence="1 2">
    <name type="scientific">Psilocybe cubensis</name>
    <name type="common">Psychedelic mushroom</name>
    <name type="synonym">Stropharia cubensis</name>
    <dbReference type="NCBI Taxonomy" id="181762"/>
    <lineage>
        <taxon>Eukaryota</taxon>
        <taxon>Fungi</taxon>
        <taxon>Dikarya</taxon>
        <taxon>Basidiomycota</taxon>
        <taxon>Agaricomycotina</taxon>
        <taxon>Agaricomycetes</taxon>
        <taxon>Agaricomycetidae</taxon>
        <taxon>Agaricales</taxon>
        <taxon>Agaricineae</taxon>
        <taxon>Strophariaceae</taxon>
        <taxon>Psilocybe</taxon>
    </lineage>
</organism>
<proteinExistence type="predicted"/>
<evidence type="ECO:0000313" key="2">
    <source>
        <dbReference type="Proteomes" id="UP000664032"/>
    </source>
</evidence>
<evidence type="ECO:0000313" key="1">
    <source>
        <dbReference type="EMBL" id="KAH9486040.1"/>
    </source>
</evidence>
<dbReference type="EMBL" id="JAFIQS020000001">
    <property type="protein sequence ID" value="KAH9486040.1"/>
    <property type="molecule type" value="Genomic_DNA"/>
</dbReference>
<name>A0ACB8HDF1_PSICU</name>